<protein>
    <recommendedName>
        <fullName evidence="5">Antitoxin Xre/MbcA/ParS-like toxin-binding domain-containing protein</fullName>
    </recommendedName>
</protein>
<reference evidence="2 4" key="1">
    <citation type="submission" date="2017-06" db="EMBL/GenBank/DDBJ databases">
        <title>Complete Genome Sequence of the Soil Carbazole-Degrading Bacterium Nocardioides aromaticivorans IC177.</title>
        <authorList>
            <person name="Vejarano F."/>
            <person name="Suzuki-Minakuchi C."/>
            <person name="Ohtsubo Y."/>
            <person name="Tsuda M."/>
            <person name="Okada K."/>
            <person name="Nojiri H."/>
        </authorList>
    </citation>
    <scope>NUCLEOTIDE SEQUENCE [LARGE SCALE GENOMIC DNA]</scope>
    <source>
        <strain evidence="2 4">IC177</strain>
    </source>
</reference>
<dbReference type="Proteomes" id="UP000562045">
    <property type="component" value="Unassembled WGS sequence"/>
</dbReference>
<gene>
    <name evidence="1" type="ORF">BJ993_001845</name>
    <name evidence="2" type="ORF">CFH99_24255</name>
</gene>
<evidence type="ECO:0000313" key="4">
    <source>
        <dbReference type="Proteomes" id="UP000662818"/>
    </source>
</evidence>
<dbReference type="EMBL" id="JACBZM010000001">
    <property type="protein sequence ID" value="NYI44765.1"/>
    <property type="molecule type" value="Genomic_DNA"/>
</dbReference>
<dbReference type="RefSeq" id="WP_179648532.1">
    <property type="nucleotide sequence ID" value="NZ_CP022295.1"/>
</dbReference>
<accession>A0A7Y9ZH55</accession>
<evidence type="ECO:0008006" key="5">
    <source>
        <dbReference type="Google" id="ProtNLM"/>
    </source>
</evidence>
<evidence type="ECO:0000313" key="2">
    <source>
        <dbReference type="EMBL" id="QSR28739.1"/>
    </source>
</evidence>
<proteinExistence type="predicted"/>
<name>A0A7Y9ZH55_9ACTN</name>
<evidence type="ECO:0000313" key="3">
    <source>
        <dbReference type="Proteomes" id="UP000562045"/>
    </source>
</evidence>
<reference evidence="1 3" key="2">
    <citation type="submission" date="2020-07" db="EMBL/GenBank/DDBJ databases">
        <title>Sequencing the genomes of 1000 actinobacteria strains.</title>
        <authorList>
            <person name="Klenk H.-P."/>
        </authorList>
    </citation>
    <scope>NUCLEOTIDE SEQUENCE [LARGE SCALE GENOMIC DNA]</scope>
    <source>
        <strain evidence="1 3">DSM 15131</strain>
    </source>
</reference>
<keyword evidence="4" id="KW-1185">Reference proteome</keyword>
<sequence length="214" mass="22826">MRDEYDAGSTGPRLAAWLEELGLADQLAAAGLPTFERDLGGAVVWRDPGTGAALTPDQVADLDRVLHQDGDEPAHAVPLALVQLRRQARVRAALLASPWHTYASLADVRGGSENAARFAVHKAAERHALLVVAHDGGTLVPAFQLTDAGELRDELAPVLEPLLAARMDPWKVWAWLTQPAGLLGGLVPHEAARDPEEAAIVRHAAVRLAEVARA</sequence>
<evidence type="ECO:0000313" key="1">
    <source>
        <dbReference type="EMBL" id="NYI44765.1"/>
    </source>
</evidence>
<dbReference type="Proteomes" id="UP000662818">
    <property type="component" value="Chromosome"/>
</dbReference>
<dbReference type="AlphaFoldDB" id="A0A7Y9ZH55"/>
<organism evidence="1 3">
    <name type="scientific">Nocardioides aromaticivorans</name>
    <dbReference type="NCBI Taxonomy" id="200618"/>
    <lineage>
        <taxon>Bacteria</taxon>
        <taxon>Bacillati</taxon>
        <taxon>Actinomycetota</taxon>
        <taxon>Actinomycetes</taxon>
        <taxon>Propionibacteriales</taxon>
        <taxon>Nocardioidaceae</taxon>
        <taxon>Nocardioides</taxon>
    </lineage>
</organism>
<dbReference type="EMBL" id="CP022295">
    <property type="protein sequence ID" value="QSR28739.1"/>
    <property type="molecule type" value="Genomic_DNA"/>
</dbReference>